<keyword evidence="2" id="KW-0812">Transmembrane</keyword>
<proteinExistence type="predicted"/>
<evidence type="ECO:0000313" key="5">
    <source>
        <dbReference type="Proteomes" id="UP000465263"/>
    </source>
</evidence>
<feature type="region of interest" description="Disordered" evidence="1">
    <location>
        <begin position="110"/>
        <end position="133"/>
    </location>
</feature>
<feature type="domain" description="DUF732" evidence="3">
    <location>
        <begin position="161"/>
        <end position="225"/>
    </location>
</feature>
<evidence type="ECO:0000259" key="3">
    <source>
        <dbReference type="Pfam" id="PF05305"/>
    </source>
</evidence>
<protein>
    <recommendedName>
        <fullName evidence="3">DUF732 domain-containing protein</fullName>
    </recommendedName>
</protein>
<comment type="caution">
    <text evidence="4">The sequence shown here is derived from an EMBL/GenBank/DDBJ whole genome shotgun (WGS) entry which is preliminary data.</text>
</comment>
<reference evidence="4 5" key="1">
    <citation type="journal article" date="2019" name="Emerg. Microbes Infect.">
        <title>Comprehensive subspecies identification of 175 nontuberculous mycobacteria species based on 7547 genomic profiles.</title>
        <authorList>
            <person name="Matsumoto Y."/>
            <person name="Kinjo T."/>
            <person name="Motooka D."/>
            <person name="Nabeya D."/>
            <person name="Jung N."/>
            <person name="Uechi K."/>
            <person name="Horii T."/>
            <person name="Iida T."/>
            <person name="Fujita J."/>
            <person name="Nakamura S."/>
        </authorList>
    </citation>
    <scope>NUCLEOTIDE SEQUENCE [LARGE SCALE GENOMIC DNA]</scope>
    <source>
        <strain evidence="4 5">JCM 16017</strain>
    </source>
</reference>
<dbReference type="Proteomes" id="UP000465263">
    <property type="component" value="Unassembled WGS sequence"/>
</dbReference>
<evidence type="ECO:0000256" key="1">
    <source>
        <dbReference type="SAM" id="MobiDB-lite"/>
    </source>
</evidence>
<dbReference type="InterPro" id="IPR007969">
    <property type="entry name" value="DUF732"/>
</dbReference>
<dbReference type="Pfam" id="PF05305">
    <property type="entry name" value="DUF732"/>
    <property type="match status" value="1"/>
</dbReference>
<dbReference type="AlphaFoldDB" id="A0A7I9XM57"/>
<feature type="transmembrane region" description="Helical" evidence="2">
    <location>
        <begin position="73"/>
        <end position="91"/>
    </location>
</feature>
<gene>
    <name evidence="4" type="ORF">MSEN_27650</name>
</gene>
<sequence length="225" mass="22956">MEKDQITGSSPVAECGDTTVEPTVMDEAALGYGAELAYSAEEDGPEPTPYVPDIGGGTGAVAVRAPRMLLRSANLLAAAVVGAAAVAILWAPPDESAGVRIGPHTGPIPVAPPAASAAPPPPAAAVPPLSTKTPVRQPAARVPANPPQPAPVPKAEQLNKALNDAGLKGPGIPERDAEVAQEVCRRLAHGSSPQQILTDLGDGNPNFTPQQVDIAFQKSREIYCP</sequence>
<feature type="region of interest" description="Disordered" evidence="1">
    <location>
        <begin position="1"/>
        <end position="21"/>
    </location>
</feature>
<keyword evidence="2" id="KW-1133">Transmembrane helix</keyword>
<organism evidence="4 5">
    <name type="scientific">Mycolicibacter senuensis</name>
    <dbReference type="NCBI Taxonomy" id="386913"/>
    <lineage>
        <taxon>Bacteria</taxon>
        <taxon>Bacillati</taxon>
        <taxon>Actinomycetota</taxon>
        <taxon>Actinomycetes</taxon>
        <taxon>Mycobacteriales</taxon>
        <taxon>Mycobacteriaceae</taxon>
        <taxon>Mycolicibacter</taxon>
    </lineage>
</organism>
<dbReference type="EMBL" id="BLKV01000002">
    <property type="protein sequence ID" value="GFG71045.1"/>
    <property type="molecule type" value="Genomic_DNA"/>
</dbReference>
<keyword evidence="5" id="KW-1185">Reference proteome</keyword>
<evidence type="ECO:0000256" key="2">
    <source>
        <dbReference type="SAM" id="Phobius"/>
    </source>
</evidence>
<evidence type="ECO:0000313" key="4">
    <source>
        <dbReference type="EMBL" id="GFG71045.1"/>
    </source>
</evidence>
<accession>A0A7I9XM57</accession>
<name>A0A7I9XM57_9MYCO</name>
<keyword evidence="2" id="KW-0472">Membrane</keyword>
<feature type="compositionally biased region" description="Polar residues" evidence="1">
    <location>
        <begin position="1"/>
        <end position="10"/>
    </location>
</feature>